<dbReference type="VEuPathDB" id="ToxoDB:ETH2_0648700"/>
<accession>U6KMI9</accession>
<gene>
    <name evidence="1" type="ORF">ETH_00015675</name>
</gene>
<dbReference type="RefSeq" id="XP_013230077.1">
    <property type="nucleotide sequence ID" value="XM_013374623.1"/>
</dbReference>
<sequence length="41" mass="4729">MAHLAAVQEQIMAKISSVNEQSQDVMQQIKKTMERELARRT</sequence>
<organism evidence="1 2">
    <name type="scientific">Eimeria tenella</name>
    <name type="common">Coccidian parasite</name>
    <dbReference type="NCBI Taxonomy" id="5802"/>
    <lineage>
        <taxon>Eukaryota</taxon>
        <taxon>Sar</taxon>
        <taxon>Alveolata</taxon>
        <taxon>Apicomplexa</taxon>
        <taxon>Conoidasida</taxon>
        <taxon>Coccidia</taxon>
        <taxon>Eucoccidiorida</taxon>
        <taxon>Eimeriorina</taxon>
        <taxon>Eimeriidae</taxon>
        <taxon>Eimeria</taxon>
    </lineage>
</organism>
<reference evidence="1" key="2">
    <citation type="submission" date="2013-10" db="EMBL/GenBank/DDBJ databases">
        <authorList>
            <person name="Aslett M."/>
        </authorList>
    </citation>
    <scope>NUCLEOTIDE SEQUENCE [LARGE SCALE GENOMIC DNA]</scope>
    <source>
        <strain evidence="1">Houghton</strain>
    </source>
</reference>
<evidence type="ECO:0000313" key="1">
    <source>
        <dbReference type="EMBL" id="CDJ39322.1"/>
    </source>
</evidence>
<reference evidence="1" key="1">
    <citation type="submission" date="2013-10" db="EMBL/GenBank/DDBJ databases">
        <title>Genomic analysis of the causative agents of coccidiosis in chickens.</title>
        <authorList>
            <person name="Reid A.J."/>
            <person name="Blake D."/>
            <person name="Billington K."/>
            <person name="Browne H."/>
            <person name="Dunn M."/>
            <person name="Hung S."/>
            <person name="Kawahara F."/>
            <person name="Miranda-Saavedra D."/>
            <person name="Mourier T."/>
            <person name="Nagra H."/>
            <person name="Otto T.D."/>
            <person name="Rawlings N."/>
            <person name="Sanchez A."/>
            <person name="Sanders M."/>
            <person name="Subramaniam C."/>
            <person name="Tay Y."/>
            <person name="Dear P."/>
            <person name="Doerig C."/>
            <person name="Gruber A."/>
            <person name="Parkinson J."/>
            <person name="Shirley M."/>
            <person name="Wan K.L."/>
            <person name="Berriman M."/>
            <person name="Tomley F."/>
            <person name="Pain A."/>
        </authorList>
    </citation>
    <scope>NUCLEOTIDE SEQUENCE [LARGE SCALE GENOMIC DNA]</scope>
    <source>
        <strain evidence="1">Houghton</strain>
    </source>
</reference>
<name>U6KMI9_EIMTE</name>
<evidence type="ECO:0000313" key="2">
    <source>
        <dbReference type="Proteomes" id="UP000030747"/>
    </source>
</evidence>
<dbReference type="Proteomes" id="UP000030747">
    <property type="component" value="Unassembled WGS sequence"/>
</dbReference>
<dbReference type="AlphaFoldDB" id="U6KMI9"/>
<dbReference type="EMBL" id="HG674344">
    <property type="protein sequence ID" value="CDJ39322.1"/>
    <property type="molecule type" value="Genomic_DNA"/>
</dbReference>
<keyword evidence="2" id="KW-1185">Reference proteome</keyword>
<protein>
    <submittedName>
        <fullName evidence="1">Uncharacterized protein</fullName>
    </submittedName>
</protein>
<proteinExistence type="predicted"/>
<dbReference type="GeneID" id="25252289"/>